<feature type="region of interest" description="Disordered" evidence="2">
    <location>
        <begin position="221"/>
        <end position="240"/>
    </location>
</feature>
<dbReference type="Proteomes" id="UP000887575">
    <property type="component" value="Unassembled WGS sequence"/>
</dbReference>
<accession>A0AAF3F742</accession>
<protein>
    <submittedName>
        <fullName evidence="4">Uncharacterized protein</fullName>
    </submittedName>
</protein>
<reference evidence="4" key="1">
    <citation type="submission" date="2024-02" db="UniProtKB">
        <authorList>
            <consortium name="WormBaseParasite"/>
        </authorList>
    </citation>
    <scope>IDENTIFICATION</scope>
</reference>
<feature type="region of interest" description="Disordered" evidence="2">
    <location>
        <begin position="145"/>
        <end position="167"/>
    </location>
</feature>
<dbReference type="AlphaFoldDB" id="A0AAF3F742"/>
<keyword evidence="3" id="KW-1185">Reference proteome</keyword>
<evidence type="ECO:0000313" key="4">
    <source>
        <dbReference type="WBParaSite" id="MBELARI_LOCUS2720"/>
    </source>
</evidence>
<feature type="coiled-coil region" evidence="1">
    <location>
        <begin position="248"/>
        <end position="275"/>
    </location>
</feature>
<proteinExistence type="predicted"/>
<sequence length="322" mass="37248">MPATKRARRSGRLGVNEIEELQQPADIDHNHIRHEALEARSFSIDHEAQKDKCLACNTCRKNRGPTHFFDHIIIHASKRRFRCSKCGDTKYKPAAFKKHRIKCGGETIDDIDSEMIEEWRQLINKCYPQHSEEMHDYLNEKFARILAPKTPKNTKPKKKREEQREGSLQKCLEPFVYPTDGSNGMNHMETTESIAIPAEAMEISMPQLSLLRQDVIKDEDWNQGTESPSNASSTSTSVEQNSQLVLILQKRNEEIRLLREELETWNRKMVQMEQMLAGKCMETSQLREEKIASDAQREAQFRALQNKILMLKAQLRTKGMNG</sequence>
<evidence type="ECO:0000256" key="1">
    <source>
        <dbReference type="SAM" id="Coils"/>
    </source>
</evidence>
<keyword evidence="1" id="KW-0175">Coiled coil</keyword>
<name>A0AAF3F742_9BILA</name>
<dbReference type="WBParaSite" id="MBELARI_LOCUS2720">
    <property type="protein sequence ID" value="MBELARI_LOCUS2720"/>
    <property type="gene ID" value="MBELARI_LOCUS2720"/>
</dbReference>
<evidence type="ECO:0000313" key="3">
    <source>
        <dbReference type="Proteomes" id="UP000887575"/>
    </source>
</evidence>
<evidence type="ECO:0000256" key="2">
    <source>
        <dbReference type="SAM" id="MobiDB-lite"/>
    </source>
</evidence>
<feature type="compositionally biased region" description="Low complexity" evidence="2">
    <location>
        <begin position="225"/>
        <end position="237"/>
    </location>
</feature>
<organism evidence="3 4">
    <name type="scientific">Mesorhabditis belari</name>
    <dbReference type="NCBI Taxonomy" id="2138241"/>
    <lineage>
        <taxon>Eukaryota</taxon>
        <taxon>Metazoa</taxon>
        <taxon>Ecdysozoa</taxon>
        <taxon>Nematoda</taxon>
        <taxon>Chromadorea</taxon>
        <taxon>Rhabditida</taxon>
        <taxon>Rhabditina</taxon>
        <taxon>Rhabditomorpha</taxon>
        <taxon>Rhabditoidea</taxon>
        <taxon>Rhabditidae</taxon>
        <taxon>Mesorhabditinae</taxon>
        <taxon>Mesorhabditis</taxon>
    </lineage>
</organism>